<accession>A0A4Q7NQI5</accession>
<evidence type="ECO:0000259" key="1">
    <source>
        <dbReference type="Pfam" id="PF13614"/>
    </source>
</evidence>
<reference evidence="2 3" key="1">
    <citation type="submission" date="2019-02" db="EMBL/GenBank/DDBJ databases">
        <title>Genomic Encyclopedia of Type Strains, Phase IV (KMG-IV): sequencing the most valuable type-strain genomes for metagenomic binning, comparative biology and taxonomic classification.</title>
        <authorList>
            <person name="Goeker M."/>
        </authorList>
    </citation>
    <scope>NUCLEOTIDE SEQUENCE [LARGE SCALE GENOMIC DNA]</scope>
    <source>
        <strain evidence="2 3">DSM 45622</strain>
    </source>
</reference>
<dbReference type="InterPro" id="IPR050678">
    <property type="entry name" value="DNA_Partitioning_ATPase"/>
</dbReference>
<protein>
    <submittedName>
        <fullName evidence="2">Cellulose biosynthesis protein BcsQ</fullName>
    </submittedName>
</protein>
<dbReference type="OrthoDB" id="345269at2"/>
<proteinExistence type="predicted"/>
<dbReference type="CDD" id="cd02042">
    <property type="entry name" value="ParAB_family"/>
    <property type="match status" value="1"/>
</dbReference>
<dbReference type="Pfam" id="PF13614">
    <property type="entry name" value="AAA_31"/>
    <property type="match status" value="1"/>
</dbReference>
<dbReference type="Gene3D" id="3.40.50.300">
    <property type="entry name" value="P-loop containing nucleotide triphosphate hydrolases"/>
    <property type="match status" value="1"/>
</dbReference>
<sequence>MITVAVVSLKGGVGKTTVTLGLAGAAARRGVGVLVADLDAQANATTVLDPPPSPSTVVDALEGRSGSAARMAAPTGWGDLVRVLAAEPGLARQETAGATDPLRLRRALLHLEDGYADGAPAPGIVLLDCPPALGHLTRAALAAADRALVVTEPSLFALHGAAQALDAVEGVRQSANLRLAAAGIVVNRVRPRAAEHRYRLDELRRAFPGLLLDPPVLDRGSIQQAAGAYAPVHALRTPGAREAARAFDAHLAHLLATDLDSGPLAKRGRDRKGRR</sequence>
<dbReference type="InterPro" id="IPR025669">
    <property type="entry name" value="AAA_dom"/>
</dbReference>
<gene>
    <name evidence="2" type="ORF">EV189_2914</name>
</gene>
<keyword evidence="3" id="KW-1185">Reference proteome</keyword>
<dbReference type="RefSeq" id="WP_130493598.1">
    <property type="nucleotide sequence ID" value="NZ_SGXD01000003.1"/>
</dbReference>
<dbReference type="PANTHER" id="PTHR13696">
    <property type="entry name" value="P-LOOP CONTAINING NUCLEOSIDE TRIPHOSPHATE HYDROLASE"/>
    <property type="match status" value="1"/>
</dbReference>
<dbReference type="AlphaFoldDB" id="A0A4Q7NQI5"/>
<dbReference type="EMBL" id="SGXD01000003">
    <property type="protein sequence ID" value="RZS87483.1"/>
    <property type="molecule type" value="Genomic_DNA"/>
</dbReference>
<comment type="caution">
    <text evidence="2">The sequence shown here is derived from an EMBL/GenBank/DDBJ whole genome shotgun (WGS) entry which is preliminary data.</text>
</comment>
<dbReference type="Proteomes" id="UP000293638">
    <property type="component" value="Unassembled WGS sequence"/>
</dbReference>
<evidence type="ECO:0000313" key="2">
    <source>
        <dbReference type="EMBL" id="RZS87483.1"/>
    </source>
</evidence>
<organism evidence="2 3">
    <name type="scientific">Motilibacter rhizosphaerae</name>
    <dbReference type="NCBI Taxonomy" id="598652"/>
    <lineage>
        <taxon>Bacteria</taxon>
        <taxon>Bacillati</taxon>
        <taxon>Actinomycetota</taxon>
        <taxon>Actinomycetes</taxon>
        <taxon>Motilibacterales</taxon>
        <taxon>Motilibacteraceae</taxon>
        <taxon>Motilibacter</taxon>
    </lineage>
</organism>
<feature type="domain" description="AAA" evidence="1">
    <location>
        <begin position="3"/>
        <end position="179"/>
    </location>
</feature>
<dbReference type="PANTHER" id="PTHR13696:SF99">
    <property type="entry name" value="COBYRINIC ACID AC-DIAMIDE SYNTHASE"/>
    <property type="match status" value="1"/>
</dbReference>
<dbReference type="InterPro" id="IPR027417">
    <property type="entry name" value="P-loop_NTPase"/>
</dbReference>
<name>A0A4Q7NQI5_9ACTN</name>
<dbReference type="SUPFAM" id="SSF52540">
    <property type="entry name" value="P-loop containing nucleoside triphosphate hydrolases"/>
    <property type="match status" value="1"/>
</dbReference>
<evidence type="ECO:0000313" key="3">
    <source>
        <dbReference type="Proteomes" id="UP000293638"/>
    </source>
</evidence>